<evidence type="ECO:0000313" key="3">
    <source>
        <dbReference type="Proteomes" id="UP000256964"/>
    </source>
</evidence>
<evidence type="ECO:0008006" key="4">
    <source>
        <dbReference type="Google" id="ProtNLM"/>
    </source>
</evidence>
<feature type="region of interest" description="Disordered" evidence="1">
    <location>
        <begin position="637"/>
        <end position="687"/>
    </location>
</feature>
<organism evidence="2 3">
    <name type="scientific">Lentinus brumalis</name>
    <dbReference type="NCBI Taxonomy" id="2498619"/>
    <lineage>
        <taxon>Eukaryota</taxon>
        <taxon>Fungi</taxon>
        <taxon>Dikarya</taxon>
        <taxon>Basidiomycota</taxon>
        <taxon>Agaricomycotina</taxon>
        <taxon>Agaricomycetes</taxon>
        <taxon>Polyporales</taxon>
        <taxon>Polyporaceae</taxon>
        <taxon>Lentinus</taxon>
    </lineage>
</organism>
<accession>A0A371DU28</accession>
<feature type="compositionally biased region" description="Pro residues" evidence="1">
    <location>
        <begin position="516"/>
        <end position="525"/>
    </location>
</feature>
<feature type="region of interest" description="Disordered" evidence="1">
    <location>
        <begin position="396"/>
        <end position="617"/>
    </location>
</feature>
<dbReference type="AlphaFoldDB" id="A0A371DU28"/>
<proteinExistence type="predicted"/>
<dbReference type="PANTHER" id="PTHR37327">
    <property type="entry name" value="CHROMOSOME 1, WHOLE GENOME SHOTGUN SEQUENCE"/>
    <property type="match status" value="1"/>
</dbReference>
<gene>
    <name evidence="2" type="ORF">OH76DRAFT_1477723</name>
</gene>
<dbReference type="OrthoDB" id="2245455at2759"/>
<dbReference type="PANTHER" id="PTHR37327:SF1">
    <property type="entry name" value="MICROTUBULE INTERACTING AND TRANSPORT DOMAIN-CONTAINING PROTEIN"/>
    <property type="match status" value="1"/>
</dbReference>
<feature type="region of interest" description="Disordered" evidence="1">
    <location>
        <begin position="232"/>
        <end position="257"/>
    </location>
</feature>
<feature type="compositionally biased region" description="Low complexity" evidence="1">
    <location>
        <begin position="290"/>
        <end position="323"/>
    </location>
</feature>
<evidence type="ECO:0000313" key="2">
    <source>
        <dbReference type="EMBL" id="RDX56042.1"/>
    </source>
</evidence>
<feature type="compositionally biased region" description="Pro residues" evidence="1">
    <location>
        <begin position="49"/>
        <end position="67"/>
    </location>
</feature>
<feature type="compositionally biased region" description="Polar residues" evidence="1">
    <location>
        <begin position="561"/>
        <end position="601"/>
    </location>
</feature>
<feature type="compositionally biased region" description="Low complexity" evidence="1">
    <location>
        <begin position="129"/>
        <end position="144"/>
    </location>
</feature>
<protein>
    <recommendedName>
        <fullName evidence="4">MIT domain-containing protein</fullName>
    </recommendedName>
</protein>
<dbReference type="STRING" id="139420.A0A371DU28"/>
<sequence>MELDYDSRPVSAMHRGRDWGTAALNGPSTSPVATSSNFASRRRSTAGHTPPPPPPPPGPPPSQPIPSLPSVMGLSRYESYDGMPDASGSASDVPNMNATYSRPSPSPGLAAVTAFSQARYASVSNTGYPSPTLSGSSSSDNLADSPPPSIFRAPATQPPAPAQELSADRLLMPPTDQRSSSQSKPSSRRALTKALELAREAVRLDSTNDDPHGAVMAYAKSVALLSEVMERVMRGEDSTETSRRRNGRRRSVVAQEEEVRRLKSIHDTYADRMNILSVVYDIPLPPHSPPSGSMSVSSDSTRPSSPSSISPTSEASDVSSQHRSPSRSRERESRFSSETARADNITDEESSLSRNSSYTNLSPLASGRPLHSAHGTASPPVHPYASAAPISVSPVGSTPGLASRASVVRSRPRASSTLPPPAPPPTSLPPPAPSPTRAEYSELITPTQTLRPVDIVRSRGNSVSHKRTSSGARLPALREESLNGGVSHESTHHAEEPPRSRSRLNVHSQQQHGSSPPLPPLPPPSAIDAATPRNSSTLEPSSPPGPSSPGSFMTPRPRGGSTLSVRSEVTPTSKPTPTLINTSPALGTISQRRGKSSTTSGSDAPSPTDSTASAASVPNMGSRMASALPASTISSLGIGRSRASSQPGRRPSIVTAHSYPSPYPVSQGGSSAPRKVSIPSRLNPSAPPQITVNTAILSPPLTLSALSLTSPPLVPPPPIPYANIPAAPLSPMPSSAPPEAQRKPYHMMFLLRQTMTSKTGGYITRRLHVPQEVWSQGGAKLTNVPEKIRVVEVLCSALEELQHWSAEYFGAGNVSSGMALGIGAIGRKEGEAWAAKLEDFSAVCDGVVGQFGKKLGVGEGFITKKSSGVTSWGGRLTRQFDKITNGKNLDSPALYVQGLAKLFQAAQILDEHTKASSAGAVAPLYAAFPVDIRAALEHKLRHASEFFAKVVLTFVIRDMALLLDKYVKKCEKWLAE</sequence>
<reference evidence="2 3" key="1">
    <citation type="journal article" date="2018" name="Biotechnol. Biofuels">
        <title>Integrative visual omics of the white-rot fungus Polyporus brumalis exposes the biotechnological potential of its oxidative enzymes for delignifying raw plant biomass.</title>
        <authorList>
            <person name="Miyauchi S."/>
            <person name="Rancon A."/>
            <person name="Drula E."/>
            <person name="Hage H."/>
            <person name="Chaduli D."/>
            <person name="Favel A."/>
            <person name="Grisel S."/>
            <person name="Henrissat B."/>
            <person name="Herpoel-Gimbert I."/>
            <person name="Ruiz-Duenas F.J."/>
            <person name="Chevret D."/>
            <person name="Hainaut M."/>
            <person name="Lin J."/>
            <person name="Wang M."/>
            <person name="Pangilinan J."/>
            <person name="Lipzen A."/>
            <person name="Lesage-Meessen L."/>
            <person name="Navarro D."/>
            <person name="Riley R."/>
            <person name="Grigoriev I.V."/>
            <person name="Zhou S."/>
            <person name="Raouche S."/>
            <person name="Rosso M.N."/>
        </authorList>
    </citation>
    <scope>NUCLEOTIDE SEQUENCE [LARGE SCALE GENOMIC DNA]</scope>
    <source>
        <strain evidence="2 3">BRFM 1820</strain>
    </source>
</reference>
<feature type="compositionally biased region" description="Low complexity" evidence="1">
    <location>
        <begin position="402"/>
        <end position="417"/>
    </location>
</feature>
<feature type="compositionally biased region" description="Basic and acidic residues" evidence="1">
    <location>
        <begin position="489"/>
        <end position="499"/>
    </location>
</feature>
<feature type="compositionally biased region" description="Polar residues" evidence="1">
    <location>
        <begin position="503"/>
        <end position="513"/>
    </location>
</feature>
<feature type="compositionally biased region" description="Polar residues" evidence="1">
    <location>
        <begin position="88"/>
        <end position="103"/>
    </location>
</feature>
<feature type="compositionally biased region" description="Basic and acidic residues" evidence="1">
    <location>
        <begin position="232"/>
        <end position="243"/>
    </location>
</feature>
<dbReference type="EMBL" id="KZ857381">
    <property type="protein sequence ID" value="RDX56042.1"/>
    <property type="molecule type" value="Genomic_DNA"/>
</dbReference>
<dbReference type="Proteomes" id="UP000256964">
    <property type="component" value="Unassembled WGS sequence"/>
</dbReference>
<feature type="compositionally biased region" description="Polar residues" evidence="1">
    <location>
        <begin position="26"/>
        <end position="39"/>
    </location>
</feature>
<keyword evidence="3" id="KW-1185">Reference proteome</keyword>
<name>A0A371DU28_9APHY</name>
<feature type="compositionally biased region" description="Polar residues" evidence="1">
    <location>
        <begin position="352"/>
        <end position="363"/>
    </location>
</feature>
<feature type="compositionally biased region" description="Pro residues" evidence="1">
    <location>
        <begin position="418"/>
        <end position="434"/>
    </location>
</feature>
<evidence type="ECO:0000256" key="1">
    <source>
        <dbReference type="SAM" id="MobiDB-lite"/>
    </source>
</evidence>
<feature type="region of interest" description="Disordered" evidence="1">
    <location>
        <begin position="123"/>
        <end position="191"/>
    </location>
</feature>
<feature type="region of interest" description="Disordered" evidence="1">
    <location>
        <begin position="1"/>
        <end position="109"/>
    </location>
</feature>
<feature type="region of interest" description="Disordered" evidence="1">
    <location>
        <begin position="288"/>
        <end position="381"/>
    </location>
</feature>
<feature type="compositionally biased region" description="Low complexity" evidence="1">
    <location>
        <begin position="602"/>
        <end position="616"/>
    </location>
</feature>